<reference evidence="2" key="1">
    <citation type="submission" date="2022-11" db="UniProtKB">
        <authorList>
            <consortium name="WormBaseParasite"/>
        </authorList>
    </citation>
    <scope>IDENTIFICATION</scope>
</reference>
<organism evidence="1 2">
    <name type="scientific">Romanomermis culicivorax</name>
    <name type="common">Nematode worm</name>
    <dbReference type="NCBI Taxonomy" id="13658"/>
    <lineage>
        <taxon>Eukaryota</taxon>
        <taxon>Metazoa</taxon>
        <taxon>Ecdysozoa</taxon>
        <taxon>Nematoda</taxon>
        <taxon>Enoplea</taxon>
        <taxon>Dorylaimia</taxon>
        <taxon>Mermithida</taxon>
        <taxon>Mermithoidea</taxon>
        <taxon>Mermithidae</taxon>
        <taxon>Romanomermis</taxon>
    </lineage>
</organism>
<sequence length="52" mass="6461">MQNFFPQMWKSFTPVTRIIRVESEKRNPVRYPPVSVHFIRLEIKIYRRWAPN</sequence>
<evidence type="ECO:0000313" key="2">
    <source>
        <dbReference type="WBParaSite" id="nRc.2.0.1.t44788-RA"/>
    </source>
</evidence>
<proteinExistence type="predicted"/>
<protein>
    <submittedName>
        <fullName evidence="2">Uncharacterized protein</fullName>
    </submittedName>
</protein>
<evidence type="ECO:0000313" key="1">
    <source>
        <dbReference type="Proteomes" id="UP000887565"/>
    </source>
</evidence>
<dbReference type="AlphaFoldDB" id="A0A915L145"/>
<dbReference type="WBParaSite" id="nRc.2.0.1.t44788-RA">
    <property type="protein sequence ID" value="nRc.2.0.1.t44788-RA"/>
    <property type="gene ID" value="nRc.2.0.1.g44788"/>
</dbReference>
<name>A0A915L145_ROMCU</name>
<dbReference type="Proteomes" id="UP000887565">
    <property type="component" value="Unplaced"/>
</dbReference>
<accession>A0A915L145</accession>
<keyword evidence="1" id="KW-1185">Reference proteome</keyword>